<feature type="repeat" description="ANK" evidence="7">
    <location>
        <begin position="219"/>
        <end position="251"/>
    </location>
</feature>
<dbReference type="Pfam" id="PF01529">
    <property type="entry name" value="DHHC"/>
    <property type="match status" value="1"/>
</dbReference>
<evidence type="ECO:0000256" key="1">
    <source>
        <dbReference type="ARBA" id="ARBA00004141"/>
    </source>
</evidence>
<evidence type="ECO:0000256" key="2">
    <source>
        <dbReference type="ARBA" id="ARBA00022692"/>
    </source>
</evidence>
<organism evidence="10">
    <name type="scientific">Clastoptera arizonana</name>
    <name type="common">Arizona spittle bug</name>
    <dbReference type="NCBI Taxonomy" id="38151"/>
    <lineage>
        <taxon>Eukaryota</taxon>
        <taxon>Metazoa</taxon>
        <taxon>Ecdysozoa</taxon>
        <taxon>Arthropoda</taxon>
        <taxon>Hexapoda</taxon>
        <taxon>Insecta</taxon>
        <taxon>Pterygota</taxon>
        <taxon>Neoptera</taxon>
        <taxon>Paraneoptera</taxon>
        <taxon>Hemiptera</taxon>
        <taxon>Auchenorrhyncha</taxon>
        <taxon>Cercopoidea</taxon>
        <taxon>Clastopteridae</taxon>
        <taxon>Clastoptera</taxon>
    </lineage>
</organism>
<comment type="domain">
    <text evidence="8">The DHHC domain is required for palmitoyltransferase activity.</text>
</comment>
<dbReference type="GO" id="GO:0016020">
    <property type="term" value="C:membrane"/>
    <property type="evidence" value="ECO:0007669"/>
    <property type="project" value="UniProtKB-SubCell"/>
</dbReference>
<comment type="similarity">
    <text evidence="8">Belongs to the DHHC palmitoyltransferase family.</text>
</comment>
<evidence type="ECO:0000256" key="8">
    <source>
        <dbReference type="RuleBase" id="RU079119"/>
    </source>
</evidence>
<dbReference type="Pfam" id="PF00023">
    <property type="entry name" value="Ank"/>
    <property type="match status" value="1"/>
</dbReference>
<dbReference type="PROSITE" id="PS50088">
    <property type="entry name" value="ANK_REPEAT"/>
    <property type="match status" value="4"/>
</dbReference>
<accession>A0A1B6CWK0</accession>
<protein>
    <recommendedName>
        <fullName evidence="8">Palmitoyltransferase</fullName>
        <ecNumber evidence="8">2.3.1.225</ecNumber>
    </recommendedName>
</protein>
<keyword evidence="6 8" id="KW-0472">Membrane</keyword>
<comment type="subcellular location">
    <subcellularLocation>
        <location evidence="1">Membrane</location>
        <topology evidence="1">Multi-pass membrane protein</topology>
    </subcellularLocation>
</comment>
<keyword evidence="5 7" id="KW-0040">ANK repeat</keyword>
<name>A0A1B6CWK0_9HEMI</name>
<evidence type="ECO:0000313" key="10">
    <source>
        <dbReference type="EMBL" id="JAS17817.1"/>
    </source>
</evidence>
<dbReference type="PROSITE" id="PS50216">
    <property type="entry name" value="DHHC"/>
    <property type="match status" value="1"/>
</dbReference>
<sequence>MIPQDYDSACNPVHFVAQDSCKPRYYGCERKGEPGTIFQEPQTTTVVETDCSNFDIVKATQYGSLERVKQLVEEGCDVNQPDNETVTLLHWAAINNRLEIIRYFISKGAVVDAVGGELLATPLHWATRQGHLGSVTLLMQYGADPSLRDAEGGSCIHLAAQFGHTAIVAYLVAKGVNPNVRDRSGMTPLMWSAHKVNSLDPTRLLLTFGASTTIQEHTRQNTALHLAILTKNHTAVSTLVLFGASLDIANVQGETPISMILAERSAGWVGKKVMEKVVEHSKTNQQLTLCRKFTSDKRIRYWCMVGTPFLAFYAIGLILQTDLPYPIKAVILVLGYIGIYFAGTYVFDDRLMGLIPMSLYLATKFWFYVTWLVWIAPAVDLLTSLIFLTSSSLLWHFFLKSWKGDPGVVFSTQDQQFRTIIELAERGGFEPQWFCSSCLVRKPIRSKHCSECNRCVAKFDHHCPWVGNCIGAKNHHFFMGYLLMLLVMCVFLLYGCTRFWKIACRDSLNSQPLWTAEIFDSGIWKVAECDAWVSWVATNAFLHSIWVSTLFCLQFYQITVLGMTTNERMNAGRYRHFTANGTATIKSPFHRGTFQNFVDFFQLRCFGLFRPDTTDWMTRYNVKTPIEQEPLLTNKETYQYV</sequence>
<dbReference type="Pfam" id="PF13637">
    <property type="entry name" value="Ank_4"/>
    <property type="match status" value="1"/>
</dbReference>
<dbReference type="Gene3D" id="1.25.40.20">
    <property type="entry name" value="Ankyrin repeat-containing domain"/>
    <property type="match status" value="1"/>
</dbReference>
<dbReference type="GO" id="GO:0019706">
    <property type="term" value="F:protein-cysteine S-palmitoyltransferase activity"/>
    <property type="evidence" value="ECO:0007669"/>
    <property type="project" value="UniProtKB-EC"/>
</dbReference>
<proteinExistence type="inferred from homology"/>
<evidence type="ECO:0000259" key="9">
    <source>
        <dbReference type="Pfam" id="PF01529"/>
    </source>
</evidence>
<feature type="repeat" description="ANK" evidence="7">
    <location>
        <begin position="151"/>
        <end position="183"/>
    </location>
</feature>
<evidence type="ECO:0000256" key="7">
    <source>
        <dbReference type="PROSITE-ProRule" id="PRU00023"/>
    </source>
</evidence>
<dbReference type="Pfam" id="PF12796">
    <property type="entry name" value="Ank_2"/>
    <property type="match status" value="1"/>
</dbReference>
<feature type="domain" description="Palmitoyltransferase DHHC" evidence="9">
    <location>
        <begin position="432"/>
        <end position="570"/>
    </location>
</feature>
<dbReference type="PROSITE" id="PS50297">
    <property type="entry name" value="ANK_REP_REGION"/>
    <property type="match status" value="3"/>
</dbReference>
<evidence type="ECO:0000256" key="6">
    <source>
        <dbReference type="ARBA" id="ARBA00023136"/>
    </source>
</evidence>
<keyword evidence="4 8" id="KW-1133">Transmembrane helix</keyword>
<evidence type="ECO:0000256" key="3">
    <source>
        <dbReference type="ARBA" id="ARBA00022737"/>
    </source>
</evidence>
<evidence type="ECO:0000256" key="4">
    <source>
        <dbReference type="ARBA" id="ARBA00022989"/>
    </source>
</evidence>
<feature type="repeat" description="ANK" evidence="7">
    <location>
        <begin position="121"/>
        <end position="150"/>
    </location>
</feature>
<feature type="transmembrane region" description="Helical" evidence="8">
    <location>
        <begin position="301"/>
        <end position="319"/>
    </location>
</feature>
<dbReference type="EC" id="2.3.1.225" evidence="8"/>
<dbReference type="InterPro" id="IPR036770">
    <property type="entry name" value="Ankyrin_rpt-contain_sf"/>
</dbReference>
<comment type="catalytic activity">
    <reaction evidence="8">
        <text>L-cysteinyl-[protein] + hexadecanoyl-CoA = S-hexadecanoyl-L-cysteinyl-[protein] + CoA</text>
        <dbReference type="Rhea" id="RHEA:36683"/>
        <dbReference type="Rhea" id="RHEA-COMP:10131"/>
        <dbReference type="Rhea" id="RHEA-COMP:11032"/>
        <dbReference type="ChEBI" id="CHEBI:29950"/>
        <dbReference type="ChEBI" id="CHEBI:57287"/>
        <dbReference type="ChEBI" id="CHEBI:57379"/>
        <dbReference type="ChEBI" id="CHEBI:74151"/>
        <dbReference type="EC" id="2.3.1.225"/>
    </reaction>
</comment>
<keyword evidence="3" id="KW-0677">Repeat</keyword>
<dbReference type="InterPro" id="IPR002110">
    <property type="entry name" value="Ankyrin_rpt"/>
</dbReference>
<keyword evidence="2 8" id="KW-0812">Transmembrane</keyword>
<reference evidence="10" key="1">
    <citation type="submission" date="2015-12" db="EMBL/GenBank/DDBJ databases">
        <title>De novo transcriptome assembly of four potential Pierce s Disease insect vectors from Arizona vineyards.</title>
        <authorList>
            <person name="Tassone E.E."/>
        </authorList>
    </citation>
    <scope>NUCLEOTIDE SEQUENCE</scope>
</reference>
<gene>
    <name evidence="10" type="ORF">g.6271</name>
</gene>
<keyword evidence="8" id="KW-0012">Acyltransferase</keyword>
<keyword evidence="8" id="KW-0808">Transferase</keyword>
<dbReference type="SUPFAM" id="SSF48403">
    <property type="entry name" value="Ankyrin repeat"/>
    <property type="match status" value="1"/>
</dbReference>
<evidence type="ECO:0000256" key="5">
    <source>
        <dbReference type="ARBA" id="ARBA00023043"/>
    </source>
</evidence>
<feature type="repeat" description="ANK" evidence="7">
    <location>
        <begin position="84"/>
        <end position="116"/>
    </location>
</feature>
<dbReference type="PANTHER" id="PTHR24161:SF85">
    <property type="entry name" value="PALMITOYLTRANSFERASE HIP14"/>
    <property type="match status" value="1"/>
</dbReference>
<dbReference type="InterPro" id="IPR001594">
    <property type="entry name" value="Palmitoyltrfase_DHHC"/>
</dbReference>
<dbReference type="SMART" id="SM00248">
    <property type="entry name" value="ANK"/>
    <property type="match status" value="6"/>
</dbReference>
<dbReference type="EMBL" id="GEDC01019481">
    <property type="protein sequence ID" value="JAS17817.1"/>
    <property type="molecule type" value="Transcribed_RNA"/>
</dbReference>
<feature type="transmembrane region" description="Helical" evidence="8">
    <location>
        <begin position="481"/>
        <end position="500"/>
    </location>
</feature>
<dbReference type="PANTHER" id="PTHR24161">
    <property type="entry name" value="ANK_REP_REGION DOMAIN-CONTAINING PROTEIN-RELATED"/>
    <property type="match status" value="1"/>
</dbReference>
<feature type="transmembrane region" description="Helical" evidence="8">
    <location>
        <begin position="325"/>
        <end position="347"/>
    </location>
</feature>
<dbReference type="AlphaFoldDB" id="A0A1B6CWK0"/>